<proteinExistence type="inferred from homology"/>
<dbReference type="Proteomes" id="UP000249123">
    <property type="component" value="Unassembled WGS sequence"/>
</dbReference>
<comment type="similarity">
    <text evidence="1 2">Belongs to the cytochrome P450 family.</text>
</comment>
<sequence>MSDEVIAGKSHILDIETLPTLGDYGYDGGRIAFRQFCEKIFKTDSPRFLRTKDGALVIFRQSDLRAMAAMPQLSALAPNQLFPGLLEDRLSDEKPVGSSIANLIKNQLFSTNPPLNPVLRRILLKQIGPKPTGAKQDDVKAIAVDILNNLPQGESVDFVEKIAEPLIGRFWGYQLGMTDEEALEAAVHARNMTPMLFLQHDPESFYEADNAAENYRTIVETASMRSLQSGGCPFVEHVAMELKDIDIADDLDYTGHVPKSAGAFLAGNLFDGFHTAALAVTNTVRTLLEHPDMLTELQEATPEKRAAIVAECLRVEPPVIHLSRYASADIEYGGYTIPKGTHVLMMWGVANRDPGAFPEPDHFDPNRSQQGSTTFGGGAHICPGRFVASLVAKCLLDAITECRINIRPAGDMNEWIGNHAMCQLRHLPVILERRES</sequence>
<dbReference type="eggNOG" id="COG2124">
    <property type="taxonomic scope" value="Bacteria"/>
</dbReference>
<evidence type="ECO:0000313" key="4">
    <source>
        <dbReference type="Proteomes" id="UP000249123"/>
    </source>
</evidence>
<gene>
    <name evidence="3" type="ORF">HY3_16170</name>
</gene>
<keyword evidence="2" id="KW-0349">Heme</keyword>
<dbReference type="InterPro" id="IPR002397">
    <property type="entry name" value="Cyt_P450_B"/>
</dbReference>
<keyword evidence="2" id="KW-0479">Metal-binding</keyword>
<reference evidence="3 4" key="1">
    <citation type="submission" date="2013-04" db="EMBL/GenBank/DDBJ databases">
        <title>Hyphomonas sp. T24B3 Genome Sequencing.</title>
        <authorList>
            <person name="Lai Q."/>
            <person name="Shao Z."/>
        </authorList>
    </citation>
    <scope>NUCLEOTIDE SEQUENCE [LARGE SCALE GENOMIC DNA]</scope>
    <source>
        <strain evidence="3 4">T24B3</strain>
    </source>
</reference>
<dbReference type="PRINTS" id="PR00359">
    <property type="entry name" value="BP450"/>
</dbReference>
<dbReference type="GO" id="GO:0004497">
    <property type="term" value="F:monooxygenase activity"/>
    <property type="evidence" value="ECO:0007669"/>
    <property type="project" value="UniProtKB-KW"/>
</dbReference>
<dbReference type="GO" id="GO:0020037">
    <property type="term" value="F:heme binding"/>
    <property type="evidence" value="ECO:0007669"/>
    <property type="project" value="InterPro"/>
</dbReference>
<evidence type="ECO:0000313" key="3">
    <source>
        <dbReference type="EMBL" id="RAN31914.1"/>
    </source>
</evidence>
<accession>A0A062U010</accession>
<comment type="caution">
    <text evidence="3">The sequence shown here is derived from an EMBL/GenBank/DDBJ whole genome shotgun (WGS) entry which is preliminary data.</text>
</comment>
<evidence type="ECO:0000256" key="1">
    <source>
        <dbReference type="ARBA" id="ARBA00010617"/>
    </source>
</evidence>
<dbReference type="OrthoDB" id="9801155at2"/>
<dbReference type="InterPro" id="IPR001128">
    <property type="entry name" value="Cyt_P450"/>
</dbReference>
<dbReference type="InterPro" id="IPR036396">
    <property type="entry name" value="Cyt_P450_sf"/>
</dbReference>
<dbReference type="GO" id="GO:0016705">
    <property type="term" value="F:oxidoreductase activity, acting on paired donors, with incorporation or reduction of molecular oxygen"/>
    <property type="evidence" value="ECO:0007669"/>
    <property type="project" value="InterPro"/>
</dbReference>
<protein>
    <submittedName>
        <fullName evidence="3">Uncharacterized protein</fullName>
    </submittedName>
</protein>
<name>A0A062U010_9PROT</name>
<keyword evidence="2" id="KW-0408">Iron</keyword>
<organism evidence="3 4">
    <name type="scientific">Hyphomonas pacifica</name>
    <dbReference type="NCBI Taxonomy" id="1280941"/>
    <lineage>
        <taxon>Bacteria</taxon>
        <taxon>Pseudomonadati</taxon>
        <taxon>Pseudomonadota</taxon>
        <taxon>Alphaproteobacteria</taxon>
        <taxon>Hyphomonadales</taxon>
        <taxon>Hyphomonadaceae</taxon>
        <taxon>Hyphomonas</taxon>
    </lineage>
</organism>
<dbReference type="PANTHER" id="PTHR46696:SF1">
    <property type="entry name" value="CYTOCHROME P450 YJIB-RELATED"/>
    <property type="match status" value="1"/>
</dbReference>
<dbReference type="STRING" id="1280941.HY2_15385"/>
<dbReference type="InterPro" id="IPR017972">
    <property type="entry name" value="Cyt_P450_CS"/>
</dbReference>
<dbReference type="Pfam" id="PF00067">
    <property type="entry name" value="p450"/>
    <property type="match status" value="1"/>
</dbReference>
<keyword evidence="2" id="KW-0503">Monooxygenase</keyword>
<dbReference type="Gene3D" id="1.10.630.10">
    <property type="entry name" value="Cytochrome P450"/>
    <property type="match status" value="1"/>
</dbReference>
<dbReference type="PROSITE" id="PS00086">
    <property type="entry name" value="CYTOCHROME_P450"/>
    <property type="match status" value="1"/>
</dbReference>
<dbReference type="SUPFAM" id="SSF48264">
    <property type="entry name" value="Cytochrome P450"/>
    <property type="match status" value="1"/>
</dbReference>
<dbReference type="EMBL" id="AWFB01000042">
    <property type="protein sequence ID" value="RAN31914.1"/>
    <property type="molecule type" value="Genomic_DNA"/>
</dbReference>
<keyword evidence="4" id="KW-1185">Reference proteome</keyword>
<evidence type="ECO:0000256" key="2">
    <source>
        <dbReference type="RuleBase" id="RU000461"/>
    </source>
</evidence>
<dbReference type="AlphaFoldDB" id="A0A062U010"/>
<dbReference type="GO" id="GO:0005506">
    <property type="term" value="F:iron ion binding"/>
    <property type="evidence" value="ECO:0007669"/>
    <property type="project" value="InterPro"/>
</dbReference>
<dbReference type="PANTHER" id="PTHR46696">
    <property type="entry name" value="P450, PUTATIVE (EUROFUNG)-RELATED"/>
    <property type="match status" value="1"/>
</dbReference>
<keyword evidence="2" id="KW-0560">Oxidoreductase</keyword>